<dbReference type="AlphaFoldDB" id="A0A2P2L3H9"/>
<dbReference type="EMBL" id="GGEC01032035">
    <property type="protein sequence ID" value="MBX12519.1"/>
    <property type="molecule type" value="Transcribed_RNA"/>
</dbReference>
<sequence>MNRNSNLEIRIQLETACHQQSSTHLFSPTAHPLSFFVLSVCVSRPVSLSVWPTKG</sequence>
<reference evidence="1" key="1">
    <citation type="submission" date="2018-02" db="EMBL/GenBank/DDBJ databases">
        <title>Rhizophora mucronata_Transcriptome.</title>
        <authorList>
            <person name="Meera S.P."/>
            <person name="Sreeshan A."/>
            <person name="Augustine A."/>
        </authorList>
    </citation>
    <scope>NUCLEOTIDE SEQUENCE</scope>
    <source>
        <tissue evidence="1">Leaf</tissue>
    </source>
</reference>
<accession>A0A2P2L3H9</accession>
<proteinExistence type="predicted"/>
<evidence type="ECO:0000313" key="1">
    <source>
        <dbReference type="EMBL" id="MBX12519.1"/>
    </source>
</evidence>
<protein>
    <submittedName>
        <fullName evidence="1">Uncharacterized protein</fullName>
    </submittedName>
</protein>
<name>A0A2P2L3H9_RHIMU</name>
<organism evidence="1">
    <name type="scientific">Rhizophora mucronata</name>
    <name type="common">Asiatic mangrove</name>
    <dbReference type="NCBI Taxonomy" id="61149"/>
    <lineage>
        <taxon>Eukaryota</taxon>
        <taxon>Viridiplantae</taxon>
        <taxon>Streptophyta</taxon>
        <taxon>Embryophyta</taxon>
        <taxon>Tracheophyta</taxon>
        <taxon>Spermatophyta</taxon>
        <taxon>Magnoliopsida</taxon>
        <taxon>eudicotyledons</taxon>
        <taxon>Gunneridae</taxon>
        <taxon>Pentapetalae</taxon>
        <taxon>rosids</taxon>
        <taxon>fabids</taxon>
        <taxon>Malpighiales</taxon>
        <taxon>Rhizophoraceae</taxon>
        <taxon>Rhizophora</taxon>
    </lineage>
</organism>